<dbReference type="OMA" id="FACESHD"/>
<dbReference type="AlphaFoldDB" id="C1G4G1"/>
<dbReference type="STRING" id="502780.C1G4G1"/>
<evidence type="ECO:0000313" key="2">
    <source>
        <dbReference type="EMBL" id="EEH45677.2"/>
    </source>
</evidence>
<dbReference type="KEGG" id="pbn:PADG_01827"/>
<feature type="compositionally biased region" description="Polar residues" evidence="1">
    <location>
        <begin position="1"/>
        <end position="12"/>
    </location>
</feature>
<sequence length="111" mass="12277">MASASFRDSMNSLGWARREPETAPTNQSSNSIFSSLQSLNPFADRGYVQLPAQDGPGAPLPLPTRREEEEAWFACESHDLFFIKTVQSISCHLYGQGASDTPQFLRPRGLT</sequence>
<feature type="region of interest" description="Disordered" evidence="1">
    <location>
        <begin position="1"/>
        <end position="32"/>
    </location>
</feature>
<dbReference type="RefSeq" id="XP_010757090.1">
    <property type="nucleotide sequence ID" value="XM_010758788.1"/>
</dbReference>
<dbReference type="VEuPathDB" id="FungiDB:PADG_01827"/>
<dbReference type="HOGENOM" id="CLU_2159150_0_0_1"/>
<keyword evidence="3" id="KW-1185">Reference proteome</keyword>
<reference evidence="2 3" key="1">
    <citation type="journal article" date="2011" name="PLoS Genet.">
        <title>Comparative genomic analysis of human fungal pathogens causing paracoccidioidomycosis.</title>
        <authorList>
            <person name="Desjardins C.A."/>
            <person name="Champion M.D."/>
            <person name="Holder J.W."/>
            <person name="Muszewska A."/>
            <person name="Goldberg J."/>
            <person name="Bailao A.M."/>
            <person name="Brigido M.M."/>
            <person name="Ferreira M.E."/>
            <person name="Garcia A.M."/>
            <person name="Grynberg M."/>
            <person name="Gujja S."/>
            <person name="Heiman D.I."/>
            <person name="Henn M.R."/>
            <person name="Kodira C.D."/>
            <person name="Leon-Narvaez H."/>
            <person name="Longo L.V."/>
            <person name="Ma L.J."/>
            <person name="Malavazi I."/>
            <person name="Matsuo A.L."/>
            <person name="Morais F.V."/>
            <person name="Pereira M."/>
            <person name="Rodriguez-Brito S."/>
            <person name="Sakthikumar S."/>
            <person name="Salem-Izacc S.M."/>
            <person name="Sykes S.M."/>
            <person name="Teixeira M.M."/>
            <person name="Vallejo M.C."/>
            <person name="Walter M.E."/>
            <person name="Yandava C."/>
            <person name="Young S."/>
            <person name="Zeng Q."/>
            <person name="Zucker J."/>
            <person name="Felipe M.S."/>
            <person name="Goldman G.H."/>
            <person name="Haas B.J."/>
            <person name="McEwen J.G."/>
            <person name="Nino-Vega G."/>
            <person name="Puccia R."/>
            <person name="San-Blas G."/>
            <person name="Soares C.M."/>
            <person name="Birren B.W."/>
            <person name="Cuomo C.A."/>
        </authorList>
    </citation>
    <scope>NUCLEOTIDE SEQUENCE [LARGE SCALE GENOMIC DNA]</scope>
    <source>
        <strain evidence="2 3">Pb18</strain>
    </source>
</reference>
<dbReference type="EMBL" id="KN275958">
    <property type="protein sequence ID" value="EEH45677.2"/>
    <property type="molecule type" value="Genomic_DNA"/>
</dbReference>
<dbReference type="Proteomes" id="UP000001628">
    <property type="component" value="Unassembled WGS sequence"/>
</dbReference>
<name>C1G4G1_PARBD</name>
<accession>C1G4G1</accession>
<dbReference type="GeneID" id="22581419"/>
<organism evidence="2 3">
    <name type="scientific">Paracoccidioides brasiliensis (strain Pb18)</name>
    <dbReference type="NCBI Taxonomy" id="502780"/>
    <lineage>
        <taxon>Eukaryota</taxon>
        <taxon>Fungi</taxon>
        <taxon>Dikarya</taxon>
        <taxon>Ascomycota</taxon>
        <taxon>Pezizomycotina</taxon>
        <taxon>Eurotiomycetes</taxon>
        <taxon>Eurotiomycetidae</taxon>
        <taxon>Onygenales</taxon>
        <taxon>Ajellomycetaceae</taxon>
        <taxon>Paracoccidioides</taxon>
    </lineage>
</organism>
<gene>
    <name evidence="2" type="ORF">PADG_01827</name>
</gene>
<protein>
    <submittedName>
        <fullName evidence="2">Uncharacterized protein</fullName>
    </submittedName>
</protein>
<dbReference type="OrthoDB" id="660759at2759"/>
<proteinExistence type="predicted"/>
<evidence type="ECO:0000256" key="1">
    <source>
        <dbReference type="SAM" id="MobiDB-lite"/>
    </source>
</evidence>
<dbReference type="InParanoid" id="C1G4G1"/>
<dbReference type="eggNOG" id="KOG2887">
    <property type="taxonomic scope" value="Eukaryota"/>
</dbReference>
<evidence type="ECO:0000313" key="3">
    <source>
        <dbReference type="Proteomes" id="UP000001628"/>
    </source>
</evidence>